<dbReference type="PROSITE" id="PS51257">
    <property type="entry name" value="PROKAR_LIPOPROTEIN"/>
    <property type="match status" value="1"/>
</dbReference>
<feature type="compositionally biased region" description="Polar residues" evidence="1">
    <location>
        <begin position="269"/>
        <end position="278"/>
    </location>
</feature>
<reference evidence="2 5" key="2">
    <citation type="submission" date="2019-07" db="EMBL/GenBank/DDBJ databases">
        <title>Whole genome shotgun sequence of Myxococcus virescens NBRC 100334.</title>
        <authorList>
            <person name="Hosoyama A."/>
            <person name="Uohara A."/>
            <person name="Ohji S."/>
            <person name="Ichikawa N."/>
        </authorList>
    </citation>
    <scope>NUCLEOTIDE SEQUENCE [LARGE SCALE GENOMIC DNA]</scope>
    <source>
        <strain evidence="2 5">NBRC 100334</strain>
    </source>
</reference>
<dbReference type="EMBL" id="BJVY01000005">
    <property type="protein sequence ID" value="GEL69533.1"/>
    <property type="molecule type" value="Genomic_DNA"/>
</dbReference>
<dbReference type="EMBL" id="FNAJ01000001">
    <property type="protein sequence ID" value="SDD25220.1"/>
    <property type="molecule type" value="Genomic_DNA"/>
</dbReference>
<accession>A0A511H7R0</accession>
<feature type="compositionally biased region" description="Basic and acidic residues" evidence="1">
    <location>
        <begin position="17"/>
        <end position="27"/>
    </location>
</feature>
<evidence type="ECO:0000256" key="1">
    <source>
        <dbReference type="SAM" id="MobiDB-lite"/>
    </source>
</evidence>
<comment type="caution">
    <text evidence="2">The sequence shown here is derived from an EMBL/GenBank/DDBJ whole genome shotgun (WGS) entry which is preliminary data.</text>
</comment>
<name>A0A511H7R0_9BACT</name>
<evidence type="ECO:0000313" key="3">
    <source>
        <dbReference type="EMBL" id="SDD25220.1"/>
    </source>
</evidence>
<evidence type="ECO:0000313" key="2">
    <source>
        <dbReference type="EMBL" id="GEL69533.1"/>
    </source>
</evidence>
<evidence type="ECO:0000313" key="4">
    <source>
        <dbReference type="Proteomes" id="UP000198717"/>
    </source>
</evidence>
<evidence type="ECO:0008006" key="6">
    <source>
        <dbReference type="Google" id="ProtNLM"/>
    </source>
</evidence>
<dbReference type="Proteomes" id="UP000321224">
    <property type="component" value="Unassembled WGS sequence"/>
</dbReference>
<organism evidence="2 5">
    <name type="scientific">Myxococcus virescens</name>
    <dbReference type="NCBI Taxonomy" id="83456"/>
    <lineage>
        <taxon>Bacteria</taxon>
        <taxon>Pseudomonadati</taxon>
        <taxon>Myxococcota</taxon>
        <taxon>Myxococcia</taxon>
        <taxon>Myxococcales</taxon>
        <taxon>Cystobacterineae</taxon>
        <taxon>Myxococcaceae</taxon>
        <taxon>Myxococcus</taxon>
    </lineage>
</organism>
<sequence length="341" mass="35467">MKQSVFGLVVALSLTACKEEPRGKMEPIPRPPGMKDAPPPAEAAPAAAAEPPADPSKVVLRWKLAQGAPTSYRLDIERTGGAPASTEEAAPTKSAKGKGKEKPAPVAAAPAALPGPVTYFMERTDSGDYRLRVVPVGSNVDADTATLSERGFVLDGLQGATRNTATLVLELPRDPVGTGDAWSLGTELILMEALGPQFQAGQPERSNRVKLASLTPADGGEQVATLEYDISEKLAGKVRGKEEPATSPARAAEEDAEADDSGRPRPRTTPETSASAEVSITGRGEFLVKAGRWRSWEGTITSVTKGGFPAAALQVPAGALKLRLTAVESAPAPAPTAQPQQ</sequence>
<reference evidence="3 4" key="1">
    <citation type="submission" date="2016-10" db="EMBL/GenBank/DDBJ databases">
        <authorList>
            <person name="Varghese N."/>
            <person name="Submissions S."/>
        </authorList>
    </citation>
    <scope>NUCLEOTIDE SEQUENCE [LARGE SCALE GENOMIC DNA]</scope>
    <source>
        <strain evidence="3 4">DSM 2260</strain>
    </source>
</reference>
<keyword evidence="4" id="KW-1185">Reference proteome</keyword>
<gene>
    <name evidence="2" type="ORF">MVI01_13170</name>
    <name evidence="3" type="ORF">SAMN04488504_101133</name>
</gene>
<dbReference type="AlphaFoldDB" id="A0A511H7R0"/>
<proteinExistence type="predicted"/>
<feature type="compositionally biased region" description="Pro residues" evidence="1">
    <location>
        <begin position="28"/>
        <end position="42"/>
    </location>
</feature>
<dbReference type="Proteomes" id="UP000198717">
    <property type="component" value="Unassembled WGS sequence"/>
</dbReference>
<feature type="region of interest" description="Disordered" evidence="1">
    <location>
        <begin position="17"/>
        <end position="55"/>
    </location>
</feature>
<feature type="region of interest" description="Disordered" evidence="1">
    <location>
        <begin position="77"/>
        <end position="108"/>
    </location>
</feature>
<dbReference type="RefSeq" id="WP_090484320.1">
    <property type="nucleotide sequence ID" value="NZ_BJVY01000005.1"/>
</dbReference>
<evidence type="ECO:0000313" key="5">
    <source>
        <dbReference type="Proteomes" id="UP000321224"/>
    </source>
</evidence>
<protein>
    <recommendedName>
        <fullName evidence="6">Lipoprotein</fullName>
    </recommendedName>
</protein>
<feature type="region of interest" description="Disordered" evidence="1">
    <location>
        <begin position="237"/>
        <end position="280"/>
    </location>
</feature>